<evidence type="ECO:0000256" key="1">
    <source>
        <dbReference type="ARBA" id="ARBA00004141"/>
    </source>
</evidence>
<dbReference type="RefSeq" id="WP_273842895.1">
    <property type="nucleotide sequence ID" value="NZ_JAQQWT010000006.1"/>
</dbReference>
<dbReference type="Pfam" id="PF00999">
    <property type="entry name" value="Na_H_Exchanger"/>
    <property type="match status" value="1"/>
</dbReference>
<feature type="transmembrane region" description="Helical" evidence="9">
    <location>
        <begin position="61"/>
        <end position="80"/>
    </location>
</feature>
<keyword evidence="8 9" id="KW-0472">Membrane</keyword>
<evidence type="ECO:0000256" key="7">
    <source>
        <dbReference type="ARBA" id="ARBA00023065"/>
    </source>
</evidence>
<feature type="transmembrane region" description="Helical" evidence="9">
    <location>
        <begin position="361"/>
        <end position="381"/>
    </location>
</feature>
<comment type="subcellular location">
    <subcellularLocation>
        <location evidence="1">Membrane</location>
        <topology evidence="1">Multi-pass membrane protein</topology>
    </subcellularLocation>
</comment>
<evidence type="ECO:0000256" key="8">
    <source>
        <dbReference type="ARBA" id="ARBA00023136"/>
    </source>
</evidence>
<dbReference type="SUPFAM" id="SSF52402">
    <property type="entry name" value="Adenine nucleotide alpha hydrolases-like"/>
    <property type="match status" value="1"/>
</dbReference>
<feature type="transmembrane region" description="Helical" evidence="9">
    <location>
        <begin position="118"/>
        <end position="138"/>
    </location>
</feature>
<dbReference type="Gene3D" id="3.40.50.620">
    <property type="entry name" value="HUPs"/>
    <property type="match status" value="1"/>
</dbReference>
<feature type="transmembrane region" description="Helical" evidence="9">
    <location>
        <begin position="37"/>
        <end position="55"/>
    </location>
</feature>
<evidence type="ECO:0000256" key="5">
    <source>
        <dbReference type="ARBA" id="ARBA00022692"/>
    </source>
</evidence>
<proteinExistence type="inferred from homology"/>
<evidence type="ECO:0000256" key="6">
    <source>
        <dbReference type="ARBA" id="ARBA00022989"/>
    </source>
</evidence>
<dbReference type="Proteomes" id="UP001589833">
    <property type="component" value="Unassembled WGS sequence"/>
</dbReference>
<feature type="transmembrane region" description="Helical" evidence="9">
    <location>
        <begin position="92"/>
        <end position="112"/>
    </location>
</feature>
<evidence type="ECO:0000313" key="12">
    <source>
        <dbReference type="Proteomes" id="UP001589833"/>
    </source>
</evidence>
<accession>A0ABV6NAH0</accession>
<gene>
    <name evidence="11" type="ORF">ACFFH4_01110</name>
</gene>
<sequence length="688" mass="75106">MGLISQPVTNPVLIFAIAMFVFLVAPLIMAKLRIPGIIGFIFAGVIIGPNGLGLLDRDPTIILLGTVGLLYIIFIAGLEIDLEGFKKYRKRSLTFGTMSFGIPFIIGTIGAYVLGYSVAGSILLGSLLGSHTLLAYPIASRLGISKNKAVTTSVGGTIMTDTLALLVLAIVAGSMQGELTPDFWFLLFVSLIVYVAGVFIIVPIAAKFFFRTLSSEGTMEYIFVMTVLFVSAFFATVAGLEPIIGAFLAGLALNRFIFEQSPLMNRIKFIGNSLFIPFFLLSVGMLMDLRILFNDPSAWVKAALVVTLVIFGKFSAAWIAGKIYNYSLEEIKLIFGLTIPQAAATLAATLVGFDLGLFDQATVNAIIVMILVTCMIGPYTVEKFARMIAMKEEQKPYEPSSAPERVLVPVANPKTMESLMDLSFIIRGQSPQPLYALSVAQGGREDSASRIVEAEKLLGHAVTYAAGAEIPIQMLTRVDTNITSGIIRAMEESRITTAVIGWNGKLSTPQKIFGGILDQLLERTTQMILVSKLGHPLNTTKRIVIIVPSGFDHKAGYYQSVKAVKLIANQLGASIACYVVKDNLKSYARSFNEIKPDVKVTMTSLKTWNEWHNTYMPLLRADDVVFVFSARRGTVAWHPQLERLPRVLAHSGPESFIMVYPPETEEVDLRGTRGTALPKTFLSKSSYE</sequence>
<protein>
    <submittedName>
        <fullName evidence="11">Cation:proton antiporter</fullName>
    </submittedName>
</protein>
<evidence type="ECO:0000313" key="11">
    <source>
        <dbReference type="EMBL" id="MFC0557649.1"/>
    </source>
</evidence>
<comment type="caution">
    <text evidence="11">The sequence shown here is derived from an EMBL/GenBank/DDBJ whole genome shotgun (WGS) entry which is preliminary data.</text>
</comment>
<organism evidence="11 12">
    <name type="scientific">Halalkalibacter alkalisediminis</name>
    <dbReference type="NCBI Taxonomy" id="935616"/>
    <lineage>
        <taxon>Bacteria</taxon>
        <taxon>Bacillati</taxon>
        <taxon>Bacillota</taxon>
        <taxon>Bacilli</taxon>
        <taxon>Bacillales</taxon>
        <taxon>Bacillaceae</taxon>
        <taxon>Halalkalibacter</taxon>
    </lineage>
</organism>
<keyword evidence="12" id="KW-1185">Reference proteome</keyword>
<dbReference type="InterPro" id="IPR006153">
    <property type="entry name" value="Cation/H_exchanger_TM"/>
</dbReference>
<feature type="transmembrane region" description="Helical" evidence="9">
    <location>
        <begin position="270"/>
        <end position="293"/>
    </location>
</feature>
<evidence type="ECO:0000259" key="10">
    <source>
        <dbReference type="Pfam" id="PF00999"/>
    </source>
</evidence>
<feature type="transmembrane region" description="Helical" evidence="9">
    <location>
        <begin position="299"/>
        <end position="321"/>
    </location>
</feature>
<feature type="domain" description="Cation/H+ exchanger transmembrane" evidence="10">
    <location>
        <begin position="21"/>
        <end position="381"/>
    </location>
</feature>
<evidence type="ECO:0000256" key="4">
    <source>
        <dbReference type="ARBA" id="ARBA00022449"/>
    </source>
</evidence>
<dbReference type="InterPro" id="IPR014729">
    <property type="entry name" value="Rossmann-like_a/b/a_fold"/>
</dbReference>
<comment type="similarity">
    <text evidence="2">Belongs to the monovalent cation:proton antiporter 2 (CPA2) transporter (TC 2.A.37) family.</text>
</comment>
<reference evidence="11 12" key="1">
    <citation type="submission" date="2024-09" db="EMBL/GenBank/DDBJ databases">
        <authorList>
            <person name="Sun Q."/>
            <person name="Mori K."/>
        </authorList>
    </citation>
    <scope>NUCLEOTIDE SEQUENCE [LARGE SCALE GENOMIC DNA]</scope>
    <source>
        <strain evidence="11 12">NCAIM B.02301</strain>
    </source>
</reference>
<keyword evidence="7" id="KW-0406">Ion transport</keyword>
<dbReference type="PANTHER" id="PTHR43562">
    <property type="entry name" value="NAPA-TYPE SODIUM/HYDROGEN ANTIPORTER"/>
    <property type="match status" value="1"/>
</dbReference>
<dbReference type="PANTHER" id="PTHR43562:SF4">
    <property type="entry name" value="NA(+)_H(+) ANTIPORTER NHAS5"/>
    <property type="match status" value="1"/>
</dbReference>
<feature type="transmembrane region" description="Helical" evidence="9">
    <location>
        <begin position="333"/>
        <end position="355"/>
    </location>
</feature>
<feature type="transmembrane region" description="Helical" evidence="9">
    <location>
        <begin position="218"/>
        <end position="236"/>
    </location>
</feature>
<keyword evidence="5 9" id="KW-0812">Transmembrane</keyword>
<evidence type="ECO:0000256" key="9">
    <source>
        <dbReference type="SAM" id="Phobius"/>
    </source>
</evidence>
<dbReference type="Gene3D" id="1.20.1530.20">
    <property type="match status" value="1"/>
</dbReference>
<feature type="transmembrane region" description="Helical" evidence="9">
    <location>
        <begin position="12"/>
        <end position="30"/>
    </location>
</feature>
<dbReference type="InterPro" id="IPR038770">
    <property type="entry name" value="Na+/solute_symporter_sf"/>
</dbReference>
<name>A0ABV6NAH0_9BACI</name>
<keyword evidence="3" id="KW-0813">Transport</keyword>
<keyword evidence="6 9" id="KW-1133">Transmembrane helix</keyword>
<keyword evidence="4" id="KW-0050">Antiport</keyword>
<evidence type="ECO:0000256" key="2">
    <source>
        <dbReference type="ARBA" id="ARBA00005551"/>
    </source>
</evidence>
<feature type="transmembrane region" description="Helical" evidence="9">
    <location>
        <begin position="183"/>
        <end position="206"/>
    </location>
</feature>
<evidence type="ECO:0000256" key="3">
    <source>
        <dbReference type="ARBA" id="ARBA00022448"/>
    </source>
</evidence>
<dbReference type="EMBL" id="JBHLTR010000003">
    <property type="protein sequence ID" value="MFC0557649.1"/>
    <property type="molecule type" value="Genomic_DNA"/>
</dbReference>
<feature type="transmembrane region" description="Helical" evidence="9">
    <location>
        <begin position="150"/>
        <end position="171"/>
    </location>
</feature>